<dbReference type="InterPro" id="IPR005111">
    <property type="entry name" value="MoeA_C_domain_IV"/>
</dbReference>
<keyword evidence="16" id="KW-1185">Reference proteome</keyword>
<dbReference type="FunFam" id="3.40.980.10:FF:000004">
    <property type="entry name" value="Molybdopterin molybdenumtransferase"/>
    <property type="match status" value="1"/>
</dbReference>
<evidence type="ECO:0000256" key="10">
    <source>
        <dbReference type="ARBA" id="ARBA00022842"/>
    </source>
</evidence>
<dbReference type="EMBL" id="CP000724">
    <property type="protein sequence ID" value="ABR49308.1"/>
    <property type="molecule type" value="Genomic_DNA"/>
</dbReference>
<dbReference type="AlphaFoldDB" id="A6TSZ0"/>
<evidence type="ECO:0000259" key="14">
    <source>
        <dbReference type="SMART" id="SM00852"/>
    </source>
</evidence>
<evidence type="ECO:0000256" key="7">
    <source>
        <dbReference type="ARBA" id="ARBA00022505"/>
    </source>
</evidence>
<evidence type="ECO:0000256" key="1">
    <source>
        <dbReference type="ARBA" id="ARBA00001946"/>
    </source>
</evidence>
<evidence type="ECO:0000256" key="4">
    <source>
        <dbReference type="ARBA" id="ARBA00010763"/>
    </source>
</evidence>
<evidence type="ECO:0000256" key="11">
    <source>
        <dbReference type="ARBA" id="ARBA00023150"/>
    </source>
</evidence>
<reference evidence="16" key="1">
    <citation type="journal article" date="2016" name="Genome Announc.">
        <title>Complete genome sequence of Alkaliphilus metalliredigens strain QYMF, an alkaliphilic and metal-reducing bacterium isolated from borax-contaminated leachate ponds.</title>
        <authorList>
            <person name="Hwang C."/>
            <person name="Copeland A."/>
            <person name="Lucas S."/>
            <person name="Lapidus A."/>
            <person name="Barry K."/>
            <person name="Detter J.C."/>
            <person name="Glavina Del Rio T."/>
            <person name="Hammon N."/>
            <person name="Israni S."/>
            <person name="Dalin E."/>
            <person name="Tice H."/>
            <person name="Pitluck S."/>
            <person name="Chertkov O."/>
            <person name="Brettin T."/>
            <person name="Bruce D."/>
            <person name="Han C."/>
            <person name="Schmutz J."/>
            <person name="Larimer F."/>
            <person name="Land M.L."/>
            <person name="Hauser L."/>
            <person name="Kyrpides N."/>
            <person name="Mikhailova N."/>
            <person name="Ye Q."/>
            <person name="Zhou J."/>
            <person name="Richardson P."/>
            <person name="Fields M.W."/>
        </authorList>
    </citation>
    <scope>NUCLEOTIDE SEQUENCE [LARGE SCALE GENOMIC DNA]</scope>
    <source>
        <strain evidence="16">QYMF</strain>
    </source>
</reference>
<dbReference type="EC" id="2.10.1.1" evidence="5 13"/>
<evidence type="ECO:0000313" key="15">
    <source>
        <dbReference type="EMBL" id="ABR49308.1"/>
    </source>
</evidence>
<dbReference type="CDD" id="cd00887">
    <property type="entry name" value="MoeA"/>
    <property type="match status" value="1"/>
</dbReference>
<dbReference type="Proteomes" id="UP000001572">
    <property type="component" value="Chromosome"/>
</dbReference>
<dbReference type="GO" id="GO:0006777">
    <property type="term" value="P:Mo-molybdopterin cofactor biosynthetic process"/>
    <property type="evidence" value="ECO:0007669"/>
    <property type="project" value="UniProtKB-UniRule"/>
</dbReference>
<sequence>MIELLDTVTLEEAKQIVIENFKETSLDSEKVPLFKGGGRVLATDITAPIDVPGFDRSTVDGYAVVARDTFGASESLPSFLDMIGEVEMGQGTSLHLQRGQSCYVPTGGMIPEGCDAVVMVEYTEALDEKTVGIQSSVAPRENLLKKGDDLSKGELIFKKGHRLRPQDIGVLSGIGFTEIDVYQPIRVSVISTGDEIIGPEEELKLGQIKDMNTYSLGIAAMEDGCEIVATAVVKDEIETLKNKVQELMQKSDVILISGGSSMGTKDVTKDVIDALGNPGVLFHGIAVKPGKPTIGGKISDKAIFGLPGQPVSAMVVYQTLVRPFIHFLYGLKVHMPYIEGSVAVNIPSAPGREHYVMVVIQEENGEKRVYPVHGKSGMLTTMTKAHGYICLALNQEGVSLGDAVKVYLF</sequence>
<keyword evidence="10 13" id="KW-0460">Magnesium</keyword>
<dbReference type="PANTHER" id="PTHR10192:SF5">
    <property type="entry name" value="GEPHYRIN"/>
    <property type="match status" value="1"/>
</dbReference>
<dbReference type="Pfam" id="PF03454">
    <property type="entry name" value="MoeA_C"/>
    <property type="match status" value="1"/>
</dbReference>
<dbReference type="GO" id="GO:0046872">
    <property type="term" value="F:metal ion binding"/>
    <property type="evidence" value="ECO:0007669"/>
    <property type="project" value="UniProtKB-UniRule"/>
</dbReference>
<evidence type="ECO:0000256" key="13">
    <source>
        <dbReference type="RuleBase" id="RU365090"/>
    </source>
</evidence>
<evidence type="ECO:0000256" key="8">
    <source>
        <dbReference type="ARBA" id="ARBA00022679"/>
    </source>
</evidence>
<dbReference type="Gene3D" id="2.170.190.11">
    <property type="entry name" value="Molybdopterin biosynthesis moea protein, domain 3"/>
    <property type="match status" value="1"/>
</dbReference>
<dbReference type="RefSeq" id="WP_012064274.1">
    <property type="nucleotide sequence ID" value="NC_009633.1"/>
</dbReference>
<dbReference type="Gene3D" id="3.40.980.10">
    <property type="entry name" value="MoaB/Mog-like domain"/>
    <property type="match status" value="1"/>
</dbReference>
<comment type="cofactor">
    <cofactor evidence="1 13">
        <name>Mg(2+)</name>
        <dbReference type="ChEBI" id="CHEBI:18420"/>
    </cofactor>
</comment>
<keyword evidence="8 13" id="KW-0808">Transferase</keyword>
<dbReference type="InterPro" id="IPR005110">
    <property type="entry name" value="MoeA_linker/N"/>
</dbReference>
<evidence type="ECO:0000256" key="2">
    <source>
        <dbReference type="ARBA" id="ARBA00002901"/>
    </source>
</evidence>
<keyword evidence="11 13" id="KW-0501">Molybdenum cofactor biosynthesis</keyword>
<proteinExistence type="inferred from homology"/>
<keyword evidence="7 13" id="KW-0500">Molybdenum</keyword>
<evidence type="ECO:0000256" key="5">
    <source>
        <dbReference type="ARBA" id="ARBA00013269"/>
    </source>
</evidence>
<dbReference type="NCBIfam" id="TIGR00177">
    <property type="entry name" value="molyb_syn"/>
    <property type="match status" value="1"/>
</dbReference>
<comment type="similarity">
    <text evidence="4 13">Belongs to the MoeA family.</text>
</comment>
<evidence type="ECO:0000256" key="6">
    <source>
        <dbReference type="ARBA" id="ARBA00021108"/>
    </source>
</evidence>
<protein>
    <recommendedName>
        <fullName evidence="6 13">Molybdopterin molybdenumtransferase</fullName>
        <ecNumber evidence="5 13">2.10.1.1</ecNumber>
    </recommendedName>
</protein>
<dbReference type="InterPro" id="IPR036688">
    <property type="entry name" value="MoeA_C_domain_IV_sf"/>
</dbReference>
<dbReference type="SUPFAM" id="SSF63867">
    <property type="entry name" value="MoeA C-terminal domain-like"/>
    <property type="match status" value="1"/>
</dbReference>
<gene>
    <name evidence="15" type="ordered locus">Amet_3169</name>
</gene>
<dbReference type="PANTHER" id="PTHR10192">
    <property type="entry name" value="MOLYBDOPTERIN BIOSYNTHESIS PROTEIN"/>
    <property type="match status" value="1"/>
</dbReference>
<dbReference type="GO" id="GO:0005829">
    <property type="term" value="C:cytosol"/>
    <property type="evidence" value="ECO:0007669"/>
    <property type="project" value="TreeGrafter"/>
</dbReference>
<keyword evidence="9 13" id="KW-0479">Metal-binding</keyword>
<evidence type="ECO:0000256" key="12">
    <source>
        <dbReference type="ARBA" id="ARBA00047317"/>
    </source>
</evidence>
<dbReference type="Pfam" id="PF03453">
    <property type="entry name" value="MoeA_N"/>
    <property type="match status" value="1"/>
</dbReference>
<evidence type="ECO:0000313" key="16">
    <source>
        <dbReference type="Proteomes" id="UP000001572"/>
    </source>
</evidence>
<dbReference type="KEGG" id="amt:Amet_3169"/>
<dbReference type="eggNOG" id="COG0303">
    <property type="taxonomic scope" value="Bacteria"/>
</dbReference>
<dbReference type="SMART" id="SM00852">
    <property type="entry name" value="MoCF_biosynth"/>
    <property type="match status" value="1"/>
</dbReference>
<accession>A6TSZ0</accession>
<dbReference type="HOGENOM" id="CLU_010186_7_2_9"/>
<comment type="pathway">
    <text evidence="3 13">Cofactor biosynthesis; molybdopterin biosynthesis.</text>
</comment>
<dbReference type="InterPro" id="IPR036425">
    <property type="entry name" value="MoaB/Mog-like_dom_sf"/>
</dbReference>
<dbReference type="Gene3D" id="3.90.105.10">
    <property type="entry name" value="Molybdopterin biosynthesis moea protein, domain 2"/>
    <property type="match status" value="1"/>
</dbReference>
<dbReference type="InterPro" id="IPR036135">
    <property type="entry name" value="MoeA_linker/N_sf"/>
</dbReference>
<comment type="function">
    <text evidence="2 13">Catalyzes the insertion of molybdate into adenylated molybdopterin with the concomitant release of AMP.</text>
</comment>
<comment type="catalytic activity">
    <reaction evidence="12">
        <text>adenylyl-molybdopterin + molybdate = Mo-molybdopterin + AMP + H(+)</text>
        <dbReference type="Rhea" id="RHEA:35047"/>
        <dbReference type="ChEBI" id="CHEBI:15378"/>
        <dbReference type="ChEBI" id="CHEBI:36264"/>
        <dbReference type="ChEBI" id="CHEBI:62727"/>
        <dbReference type="ChEBI" id="CHEBI:71302"/>
        <dbReference type="ChEBI" id="CHEBI:456215"/>
        <dbReference type="EC" id="2.10.1.1"/>
    </reaction>
</comment>
<dbReference type="Pfam" id="PF00994">
    <property type="entry name" value="MoCF_biosynth"/>
    <property type="match status" value="1"/>
</dbReference>
<dbReference type="STRING" id="293826.Amet_3169"/>
<dbReference type="InterPro" id="IPR038987">
    <property type="entry name" value="MoeA-like"/>
</dbReference>
<feature type="domain" description="MoaB/Mog" evidence="14">
    <location>
        <begin position="188"/>
        <end position="327"/>
    </location>
</feature>
<dbReference type="UniPathway" id="UPA00344"/>
<dbReference type="SUPFAM" id="SSF63882">
    <property type="entry name" value="MoeA N-terminal region -like"/>
    <property type="match status" value="1"/>
</dbReference>
<dbReference type="SUPFAM" id="SSF53218">
    <property type="entry name" value="Molybdenum cofactor biosynthesis proteins"/>
    <property type="match status" value="1"/>
</dbReference>
<dbReference type="NCBIfam" id="NF045515">
    <property type="entry name" value="Glp_gephyrin"/>
    <property type="match status" value="1"/>
</dbReference>
<name>A6TSZ0_ALKMQ</name>
<dbReference type="GO" id="GO:0061599">
    <property type="term" value="F:molybdopterin molybdotransferase activity"/>
    <property type="evidence" value="ECO:0007669"/>
    <property type="project" value="UniProtKB-UniRule"/>
</dbReference>
<dbReference type="InterPro" id="IPR001453">
    <property type="entry name" value="MoaB/Mog_dom"/>
</dbReference>
<evidence type="ECO:0000256" key="9">
    <source>
        <dbReference type="ARBA" id="ARBA00022723"/>
    </source>
</evidence>
<evidence type="ECO:0000256" key="3">
    <source>
        <dbReference type="ARBA" id="ARBA00005046"/>
    </source>
</evidence>
<organism evidence="15 16">
    <name type="scientific">Alkaliphilus metalliredigens (strain QYMF)</name>
    <dbReference type="NCBI Taxonomy" id="293826"/>
    <lineage>
        <taxon>Bacteria</taxon>
        <taxon>Bacillati</taxon>
        <taxon>Bacillota</taxon>
        <taxon>Clostridia</taxon>
        <taxon>Peptostreptococcales</taxon>
        <taxon>Natronincolaceae</taxon>
        <taxon>Alkaliphilus</taxon>
    </lineage>
</organism>
<dbReference type="Gene3D" id="2.40.340.10">
    <property type="entry name" value="MoeA, C-terminal, domain IV"/>
    <property type="match status" value="1"/>
</dbReference>